<protein>
    <recommendedName>
        <fullName evidence="5">C-type lectin domain-containing protein</fullName>
    </recommendedName>
</protein>
<feature type="compositionally biased region" description="Low complexity" evidence="1">
    <location>
        <begin position="481"/>
        <end position="501"/>
    </location>
</feature>
<feature type="chain" id="PRO_5042090220" description="C-type lectin domain-containing protein" evidence="2">
    <location>
        <begin position="24"/>
        <end position="671"/>
    </location>
</feature>
<dbReference type="GO" id="GO:0071226">
    <property type="term" value="P:cellular response to molecule of fungal origin"/>
    <property type="evidence" value="ECO:0007669"/>
    <property type="project" value="InterPro"/>
</dbReference>
<dbReference type="CDD" id="cd00037">
    <property type="entry name" value="CLECT"/>
    <property type="match status" value="2"/>
</dbReference>
<evidence type="ECO:0000313" key="3">
    <source>
        <dbReference type="EMBL" id="KAK3599127.1"/>
    </source>
</evidence>
<accession>A0AAE0SW25</accession>
<dbReference type="InterPro" id="IPR016187">
    <property type="entry name" value="CTDL_fold"/>
</dbReference>
<sequence length="671" mass="74670">MNSSKPWKGWILYSVLLVSRISSLKDIHFPICLPEFGQEDKTCYTPSIHGMDWSFCTQECKIYHAELATIADYPSYLDLILKLLSTTRVYWIAASRNNTEWRWTNAKNGTISNQTTRRRTTTDITTAPAVVTTTWFSSSTPSIQSVHTFLKANTSTLASQASSQQSKTTVDTPFPICLPENGQEDKTCYTPSIHGMEWGFCIKECNIYHAELANIVDSQIYFNLLLKLLSHGGVYWIAASRISIPPNLVRNLGVENPGNCLSLDVQNPKRGLQPRECNELTIRWRFSMITTFTIAQKLTGCIKHKVVKYSVKDPEISFARWGRVRGGKQVGKASVRRGQHQGSLRRSPQKNQRASYILTVTNKKGTISSQRTRKGTTKTVTMVPSVETSVNFSSPTPFLESVHTFLPMKTSIVASQAATQHSKANADSSGIENKASISSPRIVATTGTMLTEHTLETDTLALETSRRLGFSISNANNESNITKTSSTIHTTSKSSSYTPSTQPELNVSNAATAVARISEQTTIKHDGFSFSTPLTKSLQTVYSTKTSTTVSDTTNKQFNKTARYTASFCIPASGEEVCYYYFEDRRNLLEAVALCRGLGMEIFHFDNNNAMAQSVREQLRNKTDGVWLGAIKITNGWGWLNGTTKYGGMWFLMELPHTLMVAFCDSVIINC</sequence>
<organism evidence="3 4">
    <name type="scientific">Potamilus streckersoni</name>
    <dbReference type="NCBI Taxonomy" id="2493646"/>
    <lineage>
        <taxon>Eukaryota</taxon>
        <taxon>Metazoa</taxon>
        <taxon>Spiralia</taxon>
        <taxon>Lophotrochozoa</taxon>
        <taxon>Mollusca</taxon>
        <taxon>Bivalvia</taxon>
        <taxon>Autobranchia</taxon>
        <taxon>Heteroconchia</taxon>
        <taxon>Palaeoheterodonta</taxon>
        <taxon>Unionida</taxon>
        <taxon>Unionoidea</taxon>
        <taxon>Unionidae</taxon>
        <taxon>Ambleminae</taxon>
        <taxon>Lampsilini</taxon>
        <taxon>Potamilus</taxon>
    </lineage>
</organism>
<feature type="signal peptide" evidence="2">
    <location>
        <begin position="1"/>
        <end position="23"/>
    </location>
</feature>
<reference evidence="3" key="3">
    <citation type="submission" date="2023-05" db="EMBL/GenBank/DDBJ databases">
        <authorList>
            <person name="Smith C.H."/>
        </authorList>
    </citation>
    <scope>NUCLEOTIDE SEQUENCE</scope>
    <source>
        <strain evidence="3">CHS0354</strain>
        <tissue evidence="3">Mantle</tissue>
    </source>
</reference>
<dbReference type="PANTHER" id="PTHR47218">
    <property type="entry name" value="C-TYPE LECTIN DOMAIN FAMILY 7 MEMBER A"/>
    <property type="match status" value="1"/>
</dbReference>
<keyword evidence="2" id="KW-0732">Signal</keyword>
<comment type="caution">
    <text evidence="3">The sequence shown here is derived from an EMBL/GenBank/DDBJ whole genome shotgun (WGS) entry which is preliminary data.</text>
</comment>
<evidence type="ECO:0000256" key="1">
    <source>
        <dbReference type="SAM" id="MobiDB-lite"/>
    </source>
</evidence>
<evidence type="ECO:0000313" key="4">
    <source>
        <dbReference type="Proteomes" id="UP001195483"/>
    </source>
</evidence>
<dbReference type="PANTHER" id="PTHR47218:SF2">
    <property type="entry name" value="C-TYPE LECTIN DOMAIN-CONTAINING PROTEIN"/>
    <property type="match status" value="1"/>
</dbReference>
<evidence type="ECO:0008006" key="5">
    <source>
        <dbReference type="Google" id="ProtNLM"/>
    </source>
</evidence>
<dbReference type="SUPFAM" id="SSF56436">
    <property type="entry name" value="C-type lectin-like"/>
    <property type="match status" value="3"/>
</dbReference>
<gene>
    <name evidence="3" type="ORF">CHS0354_016389</name>
</gene>
<dbReference type="AlphaFoldDB" id="A0AAE0SW25"/>
<name>A0AAE0SW25_9BIVA</name>
<reference evidence="3" key="1">
    <citation type="journal article" date="2021" name="Genome Biol. Evol.">
        <title>A High-Quality Reference Genome for a Parasitic Bivalve with Doubly Uniparental Inheritance (Bivalvia: Unionida).</title>
        <authorList>
            <person name="Smith C.H."/>
        </authorList>
    </citation>
    <scope>NUCLEOTIDE SEQUENCE</scope>
    <source>
        <strain evidence="3">CHS0354</strain>
    </source>
</reference>
<dbReference type="Proteomes" id="UP001195483">
    <property type="component" value="Unassembled WGS sequence"/>
</dbReference>
<dbReference type="EMBL" id="JAEAOA010001012">
    <property type="protein sequence ID" value="KAK3599127.1"/>
    <property type="molecule type" value="Genomic_DNA"/>
</dbReference>
<keyword evidence="4" id="KW-1185">Reference proteome</keyword>
<dbReference type="InterPro" id="IPR042808">
    <property type="entry name" value="CLEC7A"/>
</dbReference>
<proteinExistence type="predicted"/>
<dbReference type="GO" id="GO:0001872">
    <property type="term" value="F:(1-&gt;3)-beta-D-glucan binding"/>
    <property type="evidence" value="ECO:0007669"/>
    <property type="project" value="InterPro"/>
</dbReference>
<dbReference type="Gene3D" id="3.10.100.10">
    <property type="entry name" value="Mannose-Binding Protein A, subunit A"/>
    <property type="match status" value="2"/>
</dbReference>
<reference evidence="3" key="2">
    <citation type="journal article" date="2021" name="Genome Biol. Evol.">
        <title>Developing a high-quality reference genome for a parasitic bivalve with doubly uniparental inheritance (Bivalvia: Unionida).</title>
        <authorList>
            <person name="Smith C.H."/>
        </authorList>
    </citation>
    <scope>NUCLEOTIDE SEQUENCE</scope>
    <source>
        <strain evidence="3">CHS0354</strain>
        <tissue evidence="3">Mantle</tissue>
    </source>
</reference>
<evidence type="ECO:0000256" key="2">
    <source>
        <dbReference type="SAM" id="SignalP"/>
    </source>
</evidence>
<dbReference type="InterPro" id="IPR016186">
    <property type="entry name" value="C-type_lectin-like/link_sf"/>
</dbReference>
<feature type="region of interest" description="Disordered" evidence="1">
    <location>
        <begin position="481"/>
        <end position="503"/>
    </location>
</feature>